<keyword evidence="7" id="KW-1185">Reference proteome</keyword>
<gene>
    <name evidence="6" type="ORF">CBR_g29605</name>
</gene>
<dbReference type="OrthoDB" id="2012888at2759"/>
<dbReference type="GO" id="GO:0016020">
    <property type="term" value="C:membrane"/>
    <property type="evidence" value="ECO:0007669"/>
    <property type="project" value="InterPro"/>
</dbReference>
<reference evidence="6 7" key="1">
    <citation type="journal article" date="2018" name="Cell">
        <title>The Chara Genome: Secondary Complexity and Implications for Plant Terrestrialization.</title>
        <authorList>
            <person name="Nishiyama T."/>
            <person name="Sakayama H."/>
            <person name="Vries J.D."/>
            <person name="Buschmann H."/>
            <person name="Saint-Marcoux D."/>
            <person name="Ullrich K.K."/>
            <person name="Haas F.B."/>
            <person name="Vanderstraeten L."/>
            <person name="Becker D."/>
            <person name="Lang D."/>
            <person name="Vosolsobe S."/>
            <person name="Rombauts S."/>
            <person name="Wilhelmsson P.K.I."/>
            <person name="Janitza P."/>
            <person name="Kern R."/>
            <person name="Heyl A."/>
            <person name="Rumpler F."/>
            <person name="Villalobos L.I.A.C."/>
            <person name="Clay J.M."/>
            <person name="Skokan R."/>
            <person name="Toyoda A."/>
            <person name="Suzuki Y."/>
            <person name="Kagoshima H."/>
            <person name="Schijlen E."/>
            <person name="Tajeshwar N."/>
            <person name="Catarino B."/>
            <person name="Hetherington A.J."/>
            <person name="Saltykova A."/>
            <person name="Bonnot C."/>
            <person name="Breuninger H."/>
            <person name="Symeonidi A."/>
            <person name="Radhakrishnan G.V."/>
            <person name="Van Nieuwerburgh F."/>
            <person name="Deforce D."/>
            <person name="Chang C."/>
            <person name="Karol K.G."/>
            <person name="Hedrich R."/>
            <person name="Ulvskov P."/>
            <person name="Glockner G."/>
            <person name="Delwiche C.F."/>
            <person name="Petrasek J."/>
            <person name="Van de Peer Y."/>
            <person name="Friml J."/>
            <person name="Beilby M."/>
            <person name="Dolan L."/>
            <person name="Kohara Y."/>
            <person name="Sugano S."/>
            <person name="Fujiyama A."/>
            <person name="Delaux P.-M."/>
            <person name="Quint M."/>
            <person name="TheiBen G."/>
            <person name="Hagemann M."/>
            <person name="Harholt J."/>
            <person name="Dunand C."/>
            <person name="Zachgo S."/>
            <person name="Langdale J."/>
            <person name="Maumus F."/>
            <person name="Straeten D.V.D."/>
            <person name="Gould S.B."/>
            <person name="Rensing S.A."/>
        </authorList>
    </citation>
    <scope>NUCLEOTIDE SEQUENCE [LARGE SCALE GENOMIC DNA]</scope>
    <source>
        <strain evidence="6 7">S276</strain>
    </source>
</reference>
<keyword evidence="4" id="KW-0325">Glycoprotein</keyword>
<name>A0A388LAW9_CHABU</name>
<dbReference type="OMA" id="ESKHNIM"/>
<evidence type="ECO:0000256" key="2">
    <source>
        <dbReference type="ARBA" id="ARBA00022676"/>
    </source>
</evidence>
<keyword evidence="3" id="KW-0808">Transferase</keyword>
<proteinExistence type="inferred from homology"/>
<sequence length="450" mass="50857">MKSFHSKACLAKGMLAITSMGLLAMLLVSAIYMKDSPSINSDPGPTNIAAEENSYSCRSWRTSVSHCPSPAFESFYKTYTARASAVLRSGNFSNAQFLVHVSGPWGVGNRLTSLVSAFLIGFLTDRIVLTNYPDFYHFYDPEGLPDIHLNTYAQRLEADPRFAAEDSNLTLQCTDELPELLASGNLSRVWESKHNIMFWCQDYSLPYLLVNPVYSNILSNFFPSFEPFHDIATKVLRPSMRMQEVVNSFVKMNFIKHKQMIGVHARFLKHIPRHKVPLSAVYSSFAESLQLRLHLPDRDVGFFIATDSNHEREEIMRQIKGSTAMITAKYVYYLRSNKLEEYHTFDNPGTEESAHTDLFLLASCQHLVVTFSSSFGQVAAGLGGIPAYSVIGAPEDGWGSHVAWVAAGASSEPCPYLMKRMMEVKWDEPWAHRFRTLPSWVHYSQCHHYC</sequence>
<dbReference type="Gene3D" id="3.40.50.11350">
    <property type="match status" value="1"/>
</dbReference>
<dbReference type="GO" id="GO:0042546">
    <property type="term" value="P:cell wall biogenesis"/>
    <property type="evidence" value="ECO:0007669"/>
    <property type="project" value="InterPro"/>
</dbReference>
<dbReference type="Proteomes" id="UP000265515">
    <property type="component" value="Unassembled WGS sequence"/>
</dbReference>
<dbReference type="InterPro" id="IPR004938">
    <property type="entry name" value="XG_FTase"/>
</dbReference>
<comment type="similarity">
    <text evidence="1">Belongs to the glycosyltransferase 37 family.</text>
</comment>
<evidence type="ECO:0000313" key="7">
    <source>
        <dbReference type="Proteomes" id="UP000265515"/>
    </source>
</evidence>
<evidence type="ECO:0000256" key="5">
    <source>
        <dbReference type="ARBA" id="ARBA00023316"/>
    </source>
</evidence>
<evidence type="ECO:0000256" key="4">
    <source>
        <dbReference type="ARBA" id="ARBA00023180"/>
    </source>
</evidence>
<organism evidence="6 7">
    <name type="scientific">Chara braunii</name>
    <name type="common">Braun's stonewort</name>
    <dbReference type="NCBI Taxonomy" id="69332"/>
    <lineage>
        <taxon>Eukaryota</taxon>
        <taxon>Viridiplantae</taxon>
        <taxon>Streptophyta</taxon>
        <taxon>Charophyceae</taxon>
        <taxon>Charales</taxon>
        <taxon>Characeae</taxon>
        <taxon>Chara</taxon>
    </lineage>
</organism>
<dbReference type="AlphaFoldDB" id="A0A388LAW9"/>
<dbReference type="Gramene" id="GBG79459">
    <property type="protein sequence ID" value="GBG79459"/>
    <property type="gene ID" value="CBR_g29605"/>
</dbReference>
<evidence type="ECO:0008006" key="8">
    <source>
        <dbReference type="Google" id="ProtNLM"/>
    </source>
</evidence>
<protein>
    <recommendedName>
        <fullName evidence="8">Fucosyltransferase</fullName>
    </recommendedName>
</protein>
<evidence type="ECO:0000313" key="6">
    <source>
        <dbReference type="EMBL" id="GBG79459.1"/>
    </source>
</evidence>
<dbReference type="PANTHER" id="PTHR31889">
    <property type="entry name" value="FUCOSYLTRANSFERASE 2-RELATED"/>
    <property type="match status" value="1"/>
</dbReference>
<keyword evidence="5" id="KW-0961">Cell wall biogenesis/degradation</keyword>
<dbReference type="EMBL" id="BFEA01000320">
    <property type="protein sequence ID" value="GBG79459.1"/>
    <property type="molecule type" value="Genomic_DNA"/>
</dbReference>
<dbReference type="GO" id="GO:0071555">
    <property type="term" value="P:cell wall organization"/>
    <property type="evidence" value="ECO:0007669"/>
    <property type="project" value="UniProtKB-KW"/>
</dbReference>
<keyword evidence="2" id="KW-0328">Glycosyltransferase</keyword>
<comment type="caution">
    <text evidence="6">The sequence shown here is derived from an EMBL/GenBank/DDBJ whole genome shotgun (WGS) entry which is preliminary data.</text>
</comment>
<evidence type="ECO:0000256" key="1">
    <source>
        <dbReference type="ARBA" id="ARBA00010481"/>
    </source>
</evidence>
<evidence type="ECO:0000256" key="3">
    <source>
        <dbReference type="ARBA" id="ARBA00022679"/>
    </source>
</evidence>
<dbReference type="GO" id="GO:0008107">
    <property type="term" value="F:galactoside 2-alpha-L-fucosyltransferase activity"/>
    <property type="evidence" value="ECO:0007669"/>
    <property type="project" value="InterPro"/>
</dbReference>
<dbReference type="PANTHER" id="PTHR31889:SF2">
    <property type="entry name" value="FUCOSYLTRANSFERASE 3"/>
    <property type="match status" value="1"/>
</dbReference>
<accession>A0A388LAW9</accession>